<comment type="subunit">
    <text evidence="4">Homodimer.</text>
</comment>
<keyword evidence="6 19" id="KW-0808">Transferase</keyword>
<evidence type="ECO:0000256" key="4">
    <source>
        <dbReference type="ARBA" id="ARBA00011738"/>
    </source>
</evidence>
<comment type="caution">
    <text evidence="19">The sequence shown here is derived from an EMBL/GenBank/DDBJ whole genome shotgun (WGS) entry which is preliminary data.</text>
</comment>
<feature type="binding site" evidence="16">
    <location>
        <position position="199"/>
    </location>
    <ligand>
        <name>Mg(2+)</name>
        <dbReference type="ChEBI" id="CHEBI:18420"/>
    </ligand>
</feature>
<comment type="similarity">
    <text evidence="3">Belongs to the transketolase family.</text>
</comment>
<feature type="site" description="Important for catalytic activity" evidence="17">
    <location>
        <position position="275"/>
    </location>
</feature>
<dbReference type="FunFam" id="3.40.50.970:FF:000004">
    <property type="entry name" value="Transketolase"/>
    <property type="match status" value="1"/>
</dbReference>
<accession>A0A7U7G719</accession>
<dbReference type="CDD" id="cd07033">
    <property type="entry name" value="TPP_PYR_DXS_TK_like"/>
    <property type="match status" value="1"/>
</dbReference>
<dbReference type="Gene3D" id="3.40.50.920">
    <property type="match status" value="1"/>
</dbReference>
<dbReference type="Pfam" id="PF22613">
    <property type="entry name" value="Transketolase_C_1"/>
    <property type="match status" value="1"/>
</dbReference>
<comment type="cofactor">
    <cofactor evidence="15">
        <name>thiamine diphosphate</name>
        <dbReference type="ChEBI" id="CHEBI:58937"/>
    </cofactor>
    <text evidence="15">Binds 1 thiamine pyrophosphate per subunit. During the reaction, the substrate forms a covalent intermediate with the cofactor.</text>
</comment>
<comment type="cofactor">
    <cofactor evidence="16">
        <name>Mg(2+)</name>
        <dbReference type="ChEBI" id="CHEBI:18420"/>
    </cofactor>
    <text evidence="16">Binds 1 Mg(2+) ion per subunit. Can also utilize other divalent metal cations, such as Ca(2+), Mn(2+) and Co(2+).</text>
</comment>
<evidence type="ECO:0000256" key="16">
    <source>
        <dbReference type="PIRSR" id="PIRSR605478-4"/>
    </source>
</evidence>
<dbReference type="SMART" id="SM00861">
    <property type="entry name" value="Transket_pyr"/>
    <property type="match status" value="1"/>
</dbReference>
<evidence type="ECO:0000256" key="2">
    <source>
        <dbReference type="ARBA" id="ARBA00001941"/>
    </source>
</evidence>
<sequence length="690" mass="74851">MNSMLSKMSIDTIRTLVMDSVERAKSGHPGTAMALAPAMYAYWQFTMYYNPADPFWPGRDRFILSGGHASILLYATVFLAGVKDIENGQVVDRPALTLEDLKNFRRFESRTPGHPEYGLTAGVEITTGPLGQGCSSAVGMAMAERWLATHYGRPGFDLFGYHITSFCGDGDIMEGVAAEAASLAGHLKLGNLTWVYDSNRISIEGSTDVTFTENVAMRFESYGWQVLEVADGNDVPAICEALKQGREETSRPTLIILRTIIGYGAPGKAGTASAHGEPLGMEELAGAKKAYGWPEDAPHFTVPDGVQEHFEALAGQRGARAQAEWEARFAEYCARYPKEGDELRHIFAGTLPEGWETELPVYPADEKGLASRQSSGEVLNAVASQFPWLVGGAADLAPSTKTLIKGARSVQAPSNMVQEGAGYDGRNMHFGVREHAMAAICNGLALSGLRPFCAGFLIFSDYMKPAIRLAALMHLPVIYVFTHDSIGVGEDGPTHQPIEQLAQFRSMPGLTMLRPADANEVVESWRVAMQHRAGPVALALTRQNLPTLDRTRYASAEGVARGGYVLADCEGEPEILLMASGSEVSLVVGVYERLKAEGVRARVVSMPSFDLFESQDRAYRDTVLPPSVRRRVGVEMASGFGWDRYVGLDGVVIAMNSFGESGAAAELMAKFGFTVDSVYEQARQLLQKAD</sequence>
<reference evidence="19 20" key="1">
    <citation type="journal article" date="2014" name="Genome Biol. Evol.">
        <title>Acetic acid bacteria genomes reveal functional traits for adaptation to life in insect guts.</title>
        <authorList>
            <person name="Chouaia B."/>
            <person name="Gaiarsa S."/>
            <person name="Crotti E."/>
            <person name="Comandatore F."/>
            <person name="Degli Esposti M."/>
            <person name="Ricci I."/>
            <person name="Alma A."/>
            <person name="Favia G."/>
            <person name="Bandi C."/>
            <person name="Daffonchio D."/>
        </authorList>
    </citation>
    <scope>NUCLEOTIDE SEQUENCE [LARGE SCALE GENOMIC DNA]</scope>
    <source>
        <strain evidence="20">AM169</strain>
    </source>
</reference>
<evidence type="ECO:0000256" key="11">
    <source>
        <dbReference type="ARBA" id="ARBA00049473"/>
    </source>
</evidence>
<evidence type="ECO:0000256" key="15">
    <source>
        <dbReference type="PIRSR" id="PIRSR605478-3"/>
    </source>
</evidence>
<dbReference type="InterPro" id="IPR005474">
    <property type="entry name" value="Transketolase_N"/>
</dbReference>
<dbReference type="Gene3D" id="3.40.50.970">
    <property type="match status" value="2"/>
</dbReference>
<keyword evidence="7 16" id="KW-0479">Metal-binding</keyword>
<keyword evidence="8" id="KW-0106">Calcium</keyword>
<dbReference type="AlphaFoldDB" id="A0A7U7G719"/>
<feature type="domain" description="Transketolase-like pyrimidine-binding" evidence="18">
    <location>
        <begin position="369"/>
        <end position="547"/>
    </location>
</feature>
<dbReference type="GO" id="GO:0005829">
    <property type="term" value="C:cytosol"/>
    <property type="evidence" value="ECO:0007669"/>
    <property type="project" value="TreeGrafter"/>
</dbReference>
<dbReference type="InterPro" id="IPR005475">
    <property type="entry name" value="Transketolase-like_Pyr-bd"/>
</dbReference>
<feature type="binding site" evidence="14">
    <location>
        <position position="372"/>
    </location>
    <ligand>
        <name>substrate</name>
    </ligand>
</feature>
<dbReference type="InterPro" id="IPR055152">
    <property type="entry name" value="Transketolase-like_C_2"/>
</dbReference>
<feature type="active site" description="Proton donor" evidence="13">
    <location>
        <position position="434"/>
    </location>
</feature>
<evidence type="ECO:0000256" key="7">
    <source>
        <dbReference type="ARBA" id="ARBA00022723"/>
    </source>
</evidence>
<feature type="binding site" evidence="15">
    <location>
        <position position="68"/>
    </location>
    <ligand>
        <name>thiamine diphosphate</name>
        <dbReference type="ChEBI" id="CHEBI:58937"/>
    </ligand>
</feature>
<dbReference type="InterPro" id="IPR033247">
    <property type="entry name" value="Transketolase_fam"/>
</dbReference>
<dbReference type="InterPro" id="IPR020826">
    <property type="entry name" value="Transketolase_BS"/>
</dbReference>
<feature type="binding site" evidence="14">
    <location>
        <position position="399"/>
    </location>
    <ligand>
        <name>substrate</name>
    </ligand>
</feature>
<evidence type="ECO:0000313" key="20">
    <source>
        <dbReference type="Proteomes" id="UP000027590"/>
    </source>
</evidence>
<dbReference type="InterPro" id="IPR009014">
    <property type="entry name" value="Transketo_C/PFOR_II"/>
</dbReference>
<dbReference type="GO" id="GO:0009052">
    <property type="term" value="P:pentose-phosphate shunt, non-oxidative branch"/>
    <property type="evidence" value="ECO:0007669"/>
    <property type="project" value="UniProtKB-ARBA"/>
</dbReference>
<feature type="binding site" evidence="14">
    <location>
        <position position="491"/>
    </location>
    <ligand>
        <name>substrate</name>
    </ligand>
</feature>
<reference evidence="19 20" key="2">
    <citation type="journal article" date="2014" name="PLoS ONE">
        <title>Evolution of mitochondria reconstructed from the energy metabolism of living bacteria.</title>
        <authorList>
            <person name="Degli Esposti M."/>
            <person name="Chouaia B."/>
            <person name="Comandatore F."/>
            <person name="Crotti E."/>
            <person name="Sassera D."/>
            <person name="Lievens P.M."/>
            <person name="Daffonchio D."/>
            <person name="Bandi C."/>
        </authorList>
    </citation>
    <scope>NUCLEOTIDE SEQUENCE [LARGE SCALE GENOMIC DNA]</scope>
    <source>
        <strain evidence="20">AM169</strain>
    </source>
</reference>
<proteinExistence type="inferred from homology"/>
<feature type="binding site" evidence="14">
    <location>
        <position position="483"/>
    </location>
    <ligand>
        <name>substrate</name>
    </ligand>
</feature>
<evidence type="ECO:0000256" key="14">
    <source>
        <dbReference type="PIRSR" id="PIRSR605478-2"/>
    </source>
</evidence>
<dbReference type="EC" id="2.2.1.1" evidence="5 12"/>
<dbReference type="CDD" id="cd02012">
    <property type="entry name" value="TPP_TK"/>
    <property type="match status" value="1"/>
</dbReference>
<dbReference type="Proteomes" id="UP000027590">
    <property type="component" value="Unassembled WGS sequence"/>
</dbReference>
<evidence type="ECO:0000256" key="3">
    <source>
        <dbReference type="ARBA" id="ARBA00007131"/>
    </source>
</evidence>
<evidence type="ECO:0000256" key="9">
    <source>
        <dbReference type="ARBA" id="ARBA00022842"/>
    </source>
</evidence>
<dbReference type="NCBIfam" id="TIGR00232">
    <property type="entry name" value="tktlase_bact"/>
    <property type="match status" value="1"/>
</dbReference>
<dbReference type="PROSITE" id="PS00802">
    <property type="entry name" value="TRANSKETOLASE_2"/>
    <property type="match status" value="1"/>
</dbReference>
<evidence type="ECO:0000256" key="5">
    <source>
        <dbReference type="ARBA" id="ARBA00013152"/>
    </source>
</evidence>
<feature type="binding site" evidence="16">
    <location>
        <position position="201"/>
    </location>
    <ligand>
        <name>Mg(2+)</name>
        <dbReference type="ChEBI" id="CHEBI:18420"/>
    </ligand>
</feature>
<dbReference type="InterPro" id="IPR029061">
    <property type="entry name" value="THDP-binding"/>
</dbReference>
<feature type="binding site" evidence="14">
    <location>
        <position position="542"/>
    </location>
    <ligand>
        <name>substrate</name>
    </ligand>
</feature>
<dbReference type="InterPro" id="IPR005478">
    <property type="entry name" value="Transketolase_bac-like"/>
</dbReference>
<dbReference type="GO" id="GO:0004802">
    <property type="term" value="F:transketolase activity"/>
    <property type="evidence" value="ECO:0007669"/>
    <property type="project" value="UniProtKB-UniRule"/>
</dbReference>
<evidence type="ECO:0000256" key="13">
    <source>
        <dbReference type="PIRSR" id="PIRSR605478-1"/>
    </source>
</evidence>
<keyword evidence="9 16" id="KW-0460">Magnesium</keyword>
<feature type="site" description="Important for catalytic activity" evidence="17">
    <location>
        <position position="28"/>
    </location>
</feature>
<organism evidence="19 20">
    <name type="scientific">Parasaccharibacter apium</name>
    <dbReference type="NCBI Taxonomy" id="1510841"/>
    <lineage>
        <taxon>Bacteria</taxon>
        <taxon>Pseudomonadati</taxon>
        <taxon>Pseudomonadota</taxon>
        <taxon>Alphaproteobacteria</taxon>
        <taxon>Acetobacterales</taxon>
        <taxon>Acetobacteraceae</taxon>
        <taxon>Parasaccharibacter</taxon>
    </lineage>
</organism>
<feature type="binding site" evidence="14">
    <location>
        <position position="275"/>
    </location>
    <ligand>
        <name>substrate</name>
    </ligand>
</feature>
<evidence type="ECO:0000259" key="18">
    <source>
        <dbReference type="SMART" id="SM00861"/>
    </source>
</evidence>
<evidence type="ECO:0000256" key="12">
    <source>
        <dbReference type="NCBIfam" id="TIGR00232"/>
    </source>
</evidence>
<evidence type="ECO:0000256" key="6">
    <source>
        <dbReference type="ARBA" id="ARBA00022679"/>
    </source>
</evidence>
<feature type="binding site" evidence="15">
    <location>
        <position position="275"/>
    </location>
    <ligand>
        <name>thiamine diphosphate</name>
        <dbReference type="ChEBI" id="CHEBI:58937"/>
    </ligand>
</feature>
<evidence type="ECO:0000256" key="1">
    <source>
        <dbReference type="ARBA" id="ARBA00001913"/>
    </source>
</evidence>
<dbReference type="FunFam" id="3.40.50.920:FF:000003">
    <property type="entry name" value="Transketolase"/>
    <property type="match status" value="1"/>
</dbReference>
<feature type="binding site" evidence="15">
    <location>
        <begin position="128"/>
        <end position="130"/>
    </location>
    <ligand>
        <name>thiamine diphosphate</name>
        <dbReference type="ChEBI" id="CHEBI:58937"/>
    </ligand>
</feature>
<name>A0A7U7G719_9PROT</name>
<gene>
    <name evidence="19" type="ORF">SACS_1560</name>
</gene>
<dbReference type="PANTHER" id="PTHR43522">
    <property type="entry name" value="TRANSKETOLASE"/>
    <property type="match status" value="1"/>
</dbReference>
<dbReference type="SUPFAM" id="SSF52518">
    <property type="entry name" value="Thiamin diphosphate-binding fold (THDP-binding)"/>
    <property type="match status" value="2"/>
</dbReference>
<protein>
    <recommendedName>
        <fullName evidence="5 12">Transketolase</fullName>
        <ecNumber evidence="5 12">2.2.1.1</ecNumber>
    </recommendedName>
</protein>
<feature type="binding site" evidence="15">
    <location>
        <position position="459"/>
    </location>
    <ligand>
        <name>thiamine diphosphate</name>
        <dbReference type="ChEBI" id="CHEBI:58937"/>
    </ligand>
</feature>
<dbReference type="SUPFAM" id="SSF52922">
    <property type="entry name" value="TK C-terminal domain-like"/>
    <property type="match status" value="1"/>
</dbReference>
<comment type="cofactor">
    <cofactor evidence="1">
        <name>Ca(2+)</name>
        <dbReference type="ChEBI" id="CHEBI:29108"/>
    </cofactor>
</comment>
<evidence type="ECO:0000256" key="10">
    <source>
        <dbReference type="ARBA" id="ARBA00023052"/>
    </source>
</evidence>
<feature type="binding site" evidence="15">
    <location>
        <position position="170"/>
    </location>
    <ligand>
        <name>thiamine diphosphate</name>
        <dbReference type="ChEBI" id="CHEBI:58937"/>
    </ligand>
</feature>
<comment type="catalytic activity">
    <reaction evidence="11">
        <text>D-sedoheptulose 7-phosphate + D-glyceraldehyde 3-phosphate = aldehydo-D-ribose 5-phosphate + D-xylulose 5-phosphate</text>
        <dbReference type="Rhea" id="RHEA:10508"/>
        <dbReference type="ChEBI" id="CHEBI:57483"/>
        <dbReference type="ChEBI" id="CHEBI:57737"/>
        <dbReference type="ChEBI" id="CHEBI:58273"/>
        <dbReference type="ChEBI" id="CHEBI:59776"/>
        <dbReference type="EC" id="2.2.1.1"/>
    </reaction>
</comment>
<keyword evidence="10 15" id="KW-0786">Thiamine pyrophosphate</keyword>
<comment type="cofactor">
    <cofactor evidence="2">
        <name>Co(2+)</name>
        <dbReference type="ChEBI" id="CHEBI:48828"/>
    </cofactor>
</comment>
<feature type="binding site" evidence="16">
    <location>
        <position position="169"/>
    </location>
    <ligand>
        <name>Mg(2+)</name>
        <dbReference type="ChEBI" id="CHEBI:18420"/>
    </ligand>
</feature>
<evidence type="ECO:0000256" key="8">
    <source>
        <dbReference type="ARBA" id="ARBA00022837"/>
    </source>
</evidence>
<feature type="binding site" evidence="14">
    <location>
        <position position="28"/>
    </location>
    <ligand>
        <name>substrate</name>
    </ligand>
</feature>
<feature type="binding site" evidence="14">
    <location>
        <position position="495"/>
    </location>
    <ligand>
        <name>substrate</name>
    </ligand>
</feature>
<dbReference type="Pfam" id="PF00456">
    <property type="entry name" value="Transketolase_N"/>
    <property type="match status" value="1"/>
</dbReference>
<dbReference type="FunFam" id="3.40.50.970:FF:000003">
    <property type="entry name" value="Transketolase"/>
    <property type="match status" value="1"/>
</dbReference>
<evidence type="ECO:0000256" key="17">
    <source>
        <dbReference type="PIRSR" id="PIRSR605478-5"/>
    </source>
</evidence>
<evidence type="ECO:0000313" key="19">
    <source>
        <dbReference type="EMBL" id="CDG34298.1"/>
    </source>
</evidence>
<feature type="binding site" evidence="15">
    <location>
        <position position="199"/>
    </location>
    <ligand>
        <name>thiamine diphosphate</name>
        <dbReference type="ChEBI" id="CHEBI:58937"/>
    </ligand>
</feature>
<dbReference type="Pfam" id="PF02779">
    <property type="entry name" value="Transket_pyr"/>
    <property type="match status" value="1"/>
</dbReference>
<dbReference type="PANTHER" id="PTHR43522:SF2">
    <property type="entry name" value="TRANSKETOLASE 1-RELATED"/>
    <property type="match status" value="1"/>
</dbReference>
<dbReference type="GO" id="GO:0046872">
    <property type="term" value="F:metal ion binding"/>
    <property type="evidence" value="ECO:0007669"/>
    <property type="project" value="UniProtKB-KW"/>
</dbReference>
<dbReference type="EMBL" id="CBLY010000006">
    <property type="protein sequence ID" value="CDG34298.1"/>
    <property type="molecule type" value="Genomic_DNA"/>
</dbReference>